<dbReference type="Gene3D" id="3.40.50.720">
    <property type="entry name" value="NAD(P)-binding Rossmann-like Domain"/>
    <property type="match status" value="1"/>
</dbReference>
<feature type="domain" description="GFO/IDH/MocA-like oxidoreductase" evidence="3">
    <location>
        <begin position="137"/>
        <end position="265"/>
    </location>
</feature>
<dbReference type="OrthoDB" id="9792085at2"/>
<protein>
    <submittedName>
        <fullName evidence="4">Gfo/Idh/MocA family oxidoreductase</fullName>
    </submittedName>
</protein>
<dbReference type="PANTHER" id="PTHR43377:SF1">
    <property type="entry name" value="BILIVERDIN REDUCTASE A"/>
    <property type="match status" value="1"/>
</dbReference>
<feature type="domain" description="Gfo/Idh/MocA-like oxidoreductase N-terminal" evidence="2">
    <location>
        <begin position="13"/>
        <end position="116"/>
    </location>
</feature>
<comment type="caution">
    <text evidence="4">The sequence shown here is derived from an EMBL/GenBank/DDBJ whole genome shotgun (WGS) entry which is preliminary data.</text>
</comment>
<dbReference type="SUPFAM" id="SSF55347">
    <property type="entry name" value="Glyceraldehyde-3-phosphate dehydrogenase-like, C-terminal domain"/>
    <property type="match status" value="1"/>
</dbReference>
<dbReference type="RefSeq" id="WP_056005122.1">
    <property type="nucleotide sequence ID" value="NZ_SDPO01000002.1"/>
</dbReference>
<accession>A0A4Q2JPC7</accession>
<evidence type="ECO:0000259" key="2">
    <source>
        <dbReference type="Pfam" id="PF01408"/>
    </source>
</evidence>
<dbReference type="InterPro" id="IPR051450">
    <property type="entry name" value="Gfo/Idh/MocA_Oxidoreductases"/>
</dbReference>
<dbReference type="GO" id="GO:0000166">
    <property type="term" value="F:nucleotide binding"/>
    <property type="evidence" value="ECO:0007669"/>
    <property type="project" value="InterPro"/>
</dbReference>
<dbReference type="Gene3D" id="3.30.360.10">
    <property type="entry name" value="Dihydrodipicolinate Reductase, domain 2"/>
    <property type="match status" value="1"/>
</dbReference>
<reference evidence="4 5" key="1">
    <citation type="submission" date="2019-01" db="EMBL/GenBank/DDBJ databases">
        <authorList>
            <person name="Li J."/>
        </authorList>
    </citation>
    <scope>NUCLEOTIDE SEQUENCE [LARGE SCALE GENOMIC DNA]</scope>
    <source>
        <strain evidence="4 5">CCUG 35506</strain>
    </source>
</reference>
<evidence type="ECO:0000313" key="4">
    <source>
        <dbReference type="EMBL" id="RXZ48706.1"/>
    </source>
</evidence>
<dbReference type="InterPro" id="IPR036291">
    <property type="entry name" value="NAD(P)-bd_dom_sf"/>
</dbReference>
<keyword evidence="5" id="KW-1185">Reference proteome</keyword>
<dbReference type="Proteomes" id="UP000292935">
    <property type="component" value="Unassembled WGS sequence"/>
</dbReference>
<gene>
    <name evidence="4" type="ORF">ESP57_06840</name>
</gene>
<dbReference type="EMBL" id="SDPO01000002">
    <property type="protein sequence ID" value="RXZ48706.1"/>
    <property type="molecule type" value="Genomic_DNA"/>
</dbReference>
<dbReference type="SUPFAM" id="SSF51735">
    <property type="entry name" value="NAD(P)-binding Rossmann-fold domains"/>
    <property type="match status" value="1"/>
</dbReference>
<evidence type="ECO:0000256" key="1">
    <source>
        <dbReference type="ARBA" id="ARBA00023027"/>
    </source>
</evidence>
<dbReference type="InterPro" id="IPR055170">
    <property type="entry name" value="GFO_IDH_MocA-like_dom"/>
</dbReference>
<evidence type="ECO:0000313" key="5">
    <source>
        <dbReference type="Proteomes" id="UP000292935"/>
    </source>
</evidence>
<keyword evidence="1" id="KW-0520">NAD</keyword>
<organism evidence="4 5">
    <name type="scientific">Agromyces fucosus</name>
    <dbReference type="NCBI Taxonomy" id="41985"/>
    <lineage>
        <taxon>Bacteria</taxon>
        <taxon>Bacillati</taxon>
        <taxon>Actinomycetota</taxon>
        <taxon>Actinomycetes</taxon>
        <taxon>Micrococcales</taxon>
        <taxon>Microbacteriaceae</taxon>
        <taxon>Agromyces</taxon>
    </lineage>
</organism>
<name>A0A4Q2JPC7_9MICO</name>
<sequence>MTPGTGDAPLPSRVGVVGAGLISAYHLDALAALEDAPVEAIVATRPERAVSAAARYGAPHALTDWRDLRGLVDVAIIATPDDTHADLARALIAEGIAVMVQKPLAASLADAAALVADSPPHLISASFMHRHLDATVALEAVLRSGALGEIMSARIRNATPGPDWGGWFYQGNGPMAGVVGQLGVHGIDLVEHLLGRITSVQAMTATRMPLRTMRDGEVIQSSVPDHALAHYRLANGVLVSHEQCWAEAGGTERFAMEVHGTEASAVLRTPSSPIGIHWRSGEWQALELDREPVLGFRHHRAWIDSVRRGADDGTARDAVRGLHVAEIVGQAAREQRTIELPGEERGTI</sequence>
<dbReference type="AlphaFoldDB" id="A0A4Q2JPC7"/>
<dbReference type="PANTHER" id="PTHR43377">
    <property type="entry name" value="BILIVERDIN REDUCTASE A"/>
    <property type="match status" value="1"/>
</dbReference>
<dbReference type="Pfam" id="PF01408">
    <property type="entry name" value="GFO_IDH_MocA"/>
    <property type="match status" value="1"/>
</dbReference>
<evidence type="ECO:0000259" key="3">
    <source>
        <dbReference type="Pfam" id="PF22725"/>
    </source>
</evidence>
<dbReference type="Pfam" id="PF22725">
    <property type="entry name" value="GFO_IDH_MocA_C3"/>
    <property type="match status" value="1"/>
</dbReference>
<proteinExistence type="predicted"/>
<dbReference type="InterPro" id="IPR000683">
    <property type="entry name" value="Gfo/Idh/MocA-like_OxRdtase_N"/>
</dbReference>